<sequence length="233" mass="25863">MQSSIDVFERCELNFSLISNILFQVMASHHSNKDGPSSSPSAHSVMPATHSHCSQKDGSDSSSPSGRSSFTPTQLAAVRSNHRLWYRLRRDRLSGEPLRAGQQPHHCQQAEFTQLPIPQAQPRSMLQHASNVARLLPPPDMTAQLQHHLHSEARRLGISSSHLSLNSHTSSINIDFPQGSSSAMASAQLHEVDIFDINVSRDWTSFQFPVDVLHHPEDSGPLEIPVEVLQSYQ</sequence>
<dbReference type="Proteomes" id="UP000554482">
    <property type="component" value="Unassembled WGS sequence"/>
</dbReference>
<feature type="non-terminal residue" evidence="2">
    <location>
        <position position="1"/>
    </location>
</feature>
<gene>
    <name evidence="2" type="ORF">FRX31_032313</name>
</gene>
<feature type="compositionally biased region" description="Low complexity" evidence="1">
    <location>
        <begin position="60"/>
        <end position="69"/>
    </location>
</feature>
<comment type="caution">
    <text evidence="2">The sequence shown here is derived from an EMBL/GenBank/DDBJ whole genome shotgun (WGS) entry which is preliminary data.</text>
</comment>
<evidence type="ECO:0000313" key="2">
    <source>
        <dbReference type="EMBL" id="KAF5178100.1"/>
    </source>
</evidence>
<dbReference type="EMBL" id="JABWDY010040442">
    <property type="protein sequence ID" value="KAF5178100.1"/>
    <property type="molecule type" value="Genomic_DNA"/>
</dbReference>
<organism evidence="2 3">
    <name type="scientific">Thalictrum thalictroides</name>
    <name type="common">Rue-anemone</name>
    <name type="synonym">Anemone thalictroides</name>
    <dbReference type="NCBI Taxonomy" id="46969"/>
    <lineage>
        <taxon>Eukaryota</taxon>
        <taxon>Viridiplantae</taxon>
        <taxon>Streptophyta</taxon>
        <taxon>Embryophyta</taxon>
        <taxon>Tracheophyta</taxon>
        <taxon>Spermatophyta</taxon>
        <taxon>Magnoliopsida</taxon>
        <taxon>Ranunculales</taxon>
        <taxon>Ranunculaceae</taxon>
        <taxon>Thalictroideae</taxon>
        <taxon>Thalictrum</taxon>
    </lineage>
</organism>
<protein>
    <submittedName>
        <fullName evidence="2">Uncharacterized protein</fullName>
    </submittedName>
</protein>
<evidence type="ECO:0000256" key="1">
    <source>
        <dbReference type="SAM" id="MobiDB-lite"/>
    </source>
</evidence>
<dbReference type="AlphaFoldDB" id="A0A7J6V152"/>
<keyword evidence="3" id="KW-1185">Reference proteome</keyword>
<reference evidence="2 3" key="1">
    <citation type="submission" date="2020-06" db="EMBL/GenBank/DDBJ databases">
        <title>Transcriptomic and genomic resources for Thalictrum thalictroides and T. hernandezii: Facilitating candidate gene discovery in an emerging model plant lineage.</title>
        <authorList>
            <person name="Arias T."/>
            <person name="Riano-Pachon D.M."/>
            <person name="Di Stilio V.S."/>
        </authorList>
    </citation>
    <scope>NUCLEOTIDE SEQUENCE [LARGE SCALE GENOMIC DNA]</scope>
    <source>
        <strain evidence="3">cv. WT478/WT964</strain>
        <tissue evidence="2">Leaves</tissue>
    </source>
</reference>
<name>A0A7J6V152_THATH</name>
<feature type="region of interest" description="Disordered" evidence="1">
    <location>
        <begin position="29"/>
        <end position="74"/>
    </location>
</feature>
<evidence type="ECO:0000313" key="3">
    <source>
        <dbReference type="Proteomes" id="UP000554482"/>
    </source>
</evidence>
<proteinExistence type="predicted"/>
<accession>A0A7J6V152</accession>